<evidence type="ECO:0000313" key="5">
    <source>
        <dbReference type="EMBL" id="NYR15281.1"/>
    </source>
</evidence>
<dbReference type="GO" id="GO:0006412">
    <property type="term" value="P:translation"/>
    <property type="evidence" value="ECO:0007669"/>
    <property type="project" value="UniProtKB-UniRule"/>
</dbReference>
<dbReference type="InterPro" id="IPR001976">
    <property type="entry name" value="Ribosomal_eS24"/>
</dbReference>
<accession>A0A7L4P8L4</accession>
<dbReference type="EMBL" id="JAAVJF010000002">
    <property type="protein sequence ID" value="NYR15281.1"/>
    <property type="molecule type" value="Genomic_DNA"/>
</dbReference>
<evidence type="ECO:0000256" key="3">
    <source>
        <dbReference type="HAMAP-Rule" id="MF_00545"/>
    </source>
</evidence>
<dbReference type="GO" id="GO:1990904">
    <property type="term" value="C:ribonucleoprotein complex"/>
    <property type="evidence" value="ECO:0007669"/>
    <property type="project" value="UniProtKB-KW"/>
</dbReference>
<feature type="coiled-coil region" evidence="4">
    <location>
        <begin position="91"/>
        <end position="118"/>
    </location>
</feature>
<comment type="similarity">
    <text evidence="3">Belongs to the eukaryotic ribosomal protein eS24 family.</text>
</comment>
<dbReference type="Pfam" id="PF01282">
    <property type="entry name" value="Ribosomal_S24e"/>
    <property type="match status" value="1"/>
</dbReference>
<dbReference type="PANTHER" id="PTHR10496">
    <property type="entry name" value="40S RIBOSOMAL PROTEIN S24"/>
    <property type="match status" value="1"/>
</dbReference>
<organism evidence="5 6">
    <name type="scientific">Pyrobaculum arsenaticum</name>
    <dbReference type="NCBI Taxonomy" id="121277"/>
    <lineage>
        <taxon>Archaea</taxon>
        <taxon>Thermoproteota</taxon>
        <taxon>Thermoprotei</taxon>
        <taxon>Thermoproteales</taxon>
        <taxon>Thermoproteaceae</taxon>
        <taxon>Pyrobaculum</taxon>
    </lineage>
</organism>
<name>A0A7L4P8L4_9CREN</name>
<dbReference type="Proteomes" id="UP000554766">
    <property type="component" value="Unassembled WGS sequence"/>
</dbReference>
<keyword evidence="2 3" id="KW-0687">Ribonucleoprotein</keyword>
<sequence>MSAESFNISAIRENKLLARREVLVEVSHHKAPTPTRKDLREWVAKQLGVDVSSVFIRKIKTEYGIGKSVAEVHVYSDSKMARIIEPLYILARNLGEEGKKLLEEVKKKRSERREKKRKRKK</sequence>
<evidence type="ECO:0000256" key="1">
    <source>
        <dbReference type="ARBA" id="ARBA00022980"/>
    </source>
</evidence>
<evidence type="ECO:0000313" key="6">
    <source>
        <dbReference type="Proteomes" id="UP000554766"/>
    </source>
</evidence>
<keyword evidence="1 3" id="KW-0689">Ribosomal protein</keyword>
<dbReference type="OMA" id="HETAKIY"/>
<dbReference type="RefSeq" id="WP_011900903.1">
    <property type="nucleotide sequence ID" value="NZ_JAAVJF010000002.1"/>
</dbReference>
<dbReference type="GO" id="GO:0003735">
    <property type="term" value="F:structural constituent of ribosome"/>
    <property type="evidence" value="ECO:0007669"/>
    <property type="project" value="InterPro"/>
</dbReference>
<dbReference type="SMR" id="A0A7L4P8L4"/>
<dbReference type="InterPro" id="IPR053709">
    <property type="entry name" value="eRP_eS24_sf"/>
</dbReference>
<reference evidence="5 6" key="1">
    <citation type="journal article" date="2020" name="Nat. Commun.">
        <title>The structures of two archaeal type IV pili illuminate evolutionary relationships.</title>
        <authorList>
            <person name="Wang F."/>
            <person name="Baquero D.P."/>
            <person name="Su Z."/>
            <person name="Beltran L.C."/>
            <person name="Prangishvili D."/>
            <person name="Krupovic M."/>
            <person name="Egelman E.H."/>
        </authorList>
    </citation>
    <scope>NUCLEOTIDE SEQUENCE [LARGE SCALE GENOMIC DNA]</scope>
    <source>
        <strain evidence="5 6">2GA</strain>
    </source>
</reference>
<dbReference type="Gene3D" id="3.30.70.3370">
    <property type="match status" value="1"/>
</dbReference>
<dbReference type="GeneID" id="5055436"/>
<evidence type="ECO:0000256" key="2">
    <source>
        <dbReference type="ARBA" id="ARBA00023274"/>
    </source>
</evidence>
<keyword evidence="4" id="KW-0175">Coiled coil</keyword>
<gene>
    <name evidence="3" type="primary">rps24e</name>
    <name evidence="5" type="ORF">HC235_04820</name>
</gene>
<keyword evidence="6" id="KW-1185">Reference proteome</keyword>
<dbReference type="HAMAP" id="MF_00545">
    <property type="entry name" value="Ribosomal_eS24"/>
    <property type="match status" value="1"/>
</dbReference>
<dbReference type="AlphaFoldDB" id="A0A7L4P8L4"/>
<evidence type="ECO:0000256" key="4">
    <source>
        <dbReference type="SAM" id="Coils"/>
    </source>
</evidence>
<dbReference type="InterPro" id="IPR012678">
    <property type="entry name" value="Ribosomal_uL23/eL15/eS24_sf"/>
</dbReference>
<dbReference type="GO" id="GO:0005840">
    <property type="term" value="C:ribosome"/>
    <property type="evidence" value="ECO:0007669"/>
    <property type="project" value="UniProtKB-KW"/>
</dbReference>
<proteinExistence type="inferred from homology"/>
<dbReference type="SUPFAM" id="SSF54189">
    <property type="entry name" value="Ribosomal proteins S24e, L23 and L15e"/>
    <property type="match status" value="1"/>
</dbReference>
<comment type="caution">
    <text evidence="5">The sequence shown here is derived from an EMBL/GenBank/DDBJ whole genome shotgun (WGS) entry which is preliminary data.</text>
</comment>
<protein>
    <recommendedName>
        <fullName evidence="3">Small ribosomal subunit protein eS24</fullName>
    </recommendedName>
</protein>